<comment type="caution">
    <text evidence="1">The sequence shown here is derived from an EMBL/GenBank/DDBJ whole genome shotgun (WGS) entry which is preliminary data.</text>
</comment>
<protein>
    <submittedName>
        <fullName evidence="1">Uncharacterized protein</fullName>
    </submittedName>
</protein>
<dbReference type="RefSeq" id="WP_135623390.1">
    <property type="nucleotide sequence ID" value="NZ_RQGD01000023.1"/>
</dbReference>
<organism evidence="1 2">
    <name type="scientific">Leptospira ognonensis</name>
    <dbReference type="NCBI Taxonomy" id="2484945"/>
    <lineage>
        <taxon>Bacteria</taxon>
        <taxon>Pseudomonadati</taxon>
        <taxon>Spirochaetota</taxon>
        <taxon>Spirochaetia</taxon>
        <taxon>Leptospirales</taxon>
        <taxon>Leptospiraceae</taxon>
        <taxon>Leptospira</taxon>
    </lineage>
</organism>
<dbReference type="OrthoDB" id="9838617at2"/>
<accession>A0A4R9K392</accession>
<name>A0A4R9K392_9LEPT</name>
<reference evidence="1" key="1">
    <citation type="journal article" date="2019" name="PLoS Negl. Trop. Dis.">
        <title>Revisiting the worldwide diversity of Leptospira species in the environment.</title>
        <authorList>
            <person name="Vincent A.T."/>
            <person name="Schiettekatte O."/>
            <person name="Bourhy P."/>
            <person name="Veyrier F.J."/>
            <person name="Picardeau M."/>
        </authorList>
    </citation>
    <scope>NUCLEOTIDE SEQUENCE [LARGE SCALE GENOMIC DNA]</scope>
    <source>
        <strain evidence="1">201702476</strain>
    </source>
</reference>
<dbReference type="Proteomes" id="UP000297693">
    <property type="component" value="Unassembled WGS sequence"/>
</dbReference>
<dbReference type="EMBL" id="RQGD01000023">
    <property type="protein sequence ID" value="TGL59701.1"/>
    <property type="molecule type" value="Genomic_DNA"/>
</dbReference>
<gene>
    <name evidence="1" type="ORF">EHQ58_08120</name>
</gene>
<evidence type="ECO:0000313" key="2">
    <source>
        <dbReference type="Proteomes" id="UP000297693"/>
    </source>
</evidence>
<dbReference type="AlphaFoldDB" id="A0A4R9K392"/>
<evidence type="ECO:0000313" key="1">
    <source>
        <dbReference type="EMBL" id="TGL59701.1"/>
    </source>
</evidence>
<keyword evidence="2" id="KW-1185">Reference proteome</keyword>
<sequence>MKNLLFLLLIVSLHCAQAPKERTMEPEHVTKHREICEEDGEEIFESLFFEKSKETVQTKTGQVTSVVATGGTALTETLVYLGGGAVVGLLICSPMLAAEAASKSKSSQGASCVLEVGSKVSAALIAENGYEYTKRVWNETSQLRDYDFDELSSLVRENCQCYMKTGQKRDLETAWKQIREWKKENGIWEHLSGKEKEKVEGLEREIFMMIEKPGKISN</sequence>
<proteinExistence type="predicted"/>